<name>A0A1R3FW23_COCAP</name>
<dbReference type="Gramene" id="OMO50057">
    <property type="protein sequence ID" value="OMO50057"/>
    <property type="gene ID" value="CCACVL1_30666"/>
</dbReference>
<gene>
    <name evidence="2" type="ORF">CCACVL1_30666</name>
</gene>
<proteinExistence type="predicted"/>
<sequence length="78" mass="8659">MAASYNFKLFCVVIVLKMLVAVLMASDHVSEGINCSEDKLNPLCKQQLEEDNINGGDSFSGRIFDSLSAPFRWIFGRA</sequence>
<feature type="chain" id="PRO_5012955268" evidence="1">
    <location>
        <begin position="26"/>
        <end position="78"/>
    </location>
</feature>
<evidence type="ECO:0000256" key="1">
    <source>
        <dbReference type="SAM" id="SignalP"/>
    </source>
</evidence>
<evidence type="ECO:0000313" key="2">
    <source>
        <dbReference type="EMBL" id="OMO50057.1"/>
    </source>
</evidence>
<feature type="signal peptide" evidence="1">
    <location>
        <begin position="1"/>
        <end position="25"/>
    </location>
</feature>
<evidence type="ECO:0000313" key="3">
    <source>
        <dbReference type="Proteomes" id="UP000188268"/>
    </source>
</evidence>
<accession>A0A1R3FW23</accession>
<dbReference type="EMBL" id="AWWV01016304">
    <property type="protein sequence ID" value="OMO50057.1"/>
    <property type="molecule type" value="Genomic_DNA"/>
</dbReference>
<dbReference type="OrthoDB" id="10286949at2759"/>
<dbReference type="Proteomes" id="UP000188268">
    <property type="component" value="Unassembled WGS sequence"/>
</dbReference>
<keyword evidence="3" id="KW-1185">Reference proteome</keyword>
<organism evidence="2 3">
    <name type="scientific">Corchorus capsularis</name>
    <name type="common">Jute</name>
    <dbReference type="NCBI Taxonomy" id="210143"/>
    <lineage>
        <taxon>Eukaryota</taxon>
        <taxon>Viridiplantae</taxon>
        <taxon>Streptophyta</taxon>
        <taxon>Embryophyta</taxon>
        <taxon>Tracheophyta</taxon>
        <taxon>Spermatophyta</taxon>
        <taxon>Magnoliopsida</taxon>
        <taxon>eudicotyledons</taxon>
        <taxon>Gunneridae</taxon>
        <taxon>Pentapetalae</taxon>
        <taxon>rosids</taxon>
        <taxon>malvids</taxon>
        <taxon>Malvales</taxon>
        <taxon>Malvaceae</taxon>
        <taxon>Grewioideae</taxon>
        <taxon>Apeibeae</taxon>
        <taxon>Corchorus</taxon>
    </lineage>
</organism>
<reference evidence="2 3" key="1">
    <citation type="submission" date="2013-09" db="EMBL/GenBank/DDBJ databases">
        <title>Corchorus capsularis genome sequencing.</title>
        <authorList>
            <person name="Alam M."/>
            <person name="Haque M.S."/>
            <person name="Islam M.S."/>
            <person name="Emdad E.M."/>
            <person name="Islam M.M."/>
            <person name="Ahmed B."/>
            <person name="Halim A."/>
            <person name="Hossen Q.M.M."/>
            <person name="Hossain M.Z."/>
            <person name="Ahmed R."/>
            <person name="Khan M.M."/>
            <person name="Islam R."/>
            <person name="Rashid M.M."/>
            <person name="Khan S.A."/>
            <person name="Rahman M.S."/>
            <person name="Alam M."/>
        </authorList>
    </citation>
    <scope>NUCLEOTIDE SEQUENCE [LARGE SCALE GENOMIC DNA]</scope>
    <source>
        <strain evidence="3">cv. CVL-1</strain>
        <tissue evidence="2">Whole seedling</tissue>
    </source>
</reference>
<keyword evidence="1" id="KW-0732">Signal</keyword>
<comment type="caution">
    <text evidence="2">The sequence shown here is derived from an EMBL/GenBank/DDBJ whole genome shotgun (WGS) entry which is preliminary data.</text>
</comment>
<dbReference type="AlphaFoldDB" id="A0A1R3FW23"/>
<protein>
    <submittedName>
        <fullName evidence="2">Uncharacterized protein</fullName>
    </submittedName>
</protein>